<feature type="signal peptide" evidence="1">
    <location>
        <begin position="1"/>
        <end position="20"/>
    </location>
</feature>
<accession>A0A1W2WKC8</accession>
<evidence type="ECO:0000313" key="2">
    <source>
        <dbReference type="Ensembl" id="ENSCINP00000023856.2"/>
    </source>
</evidence>
<dbReference type="InParanoid" id="F6PUN1"/>
<organism evidence="2 3">
    <name type="scientific">Ciona intestinalis</name>
    <name type="common">Transparent sea squirt</name>
    <name type="synonym">Ascidia intestinalis</name>
    <dbReference type="NCBI Taxonomy" id="7719"/>
    <lineage>
        <taxon>Eukaryota</taxon>
        <taxon>Metazoa</taxon>
        <taxon>Chordata</taxon>
        <taxon>Tunicata</taxon>
        <taxon>Ascidiacea</taxon>
        <taxon>Phlebobranchia</taxon>
        <taxon>Cionidae</taxon>
        <taxon>Ciona</taxon>
    </lineage>
</organism>
<dbReference type="Ensembl" id="ENSCINT00000024102.2">
    <property type="protein sequence ID" value="ENSCINP00000023856.2"/>
    <property type="gene ID" value="ENSCING00000012877.2"/>
</dbReference>
<protein>
    <submittedName>
        <fullName evidence="2">Uncharacterized LOC101242656</fullName>
    </submittedName>
</protein>
<reference evidence="2" key="3">
    <citation type="submission" date="2025-08" db="UniProtKB">
        <authorList>
            <consortium name="Ensembl"/>
        </authorList>
    </citation>
    <scope>IDENTIFICATION</scope>
</reference>
<reference evidence="2" key="2">
    <citation type="journal article" date="2008" name="Genome Biol.">
        <title>Improved genome assembly and evidence-based global gene model set for the chordate Ciona intestinalis: new insight into intron and operon populations.</title>
        <authorList>
            <person name="Satou Y."/>
            <person name="Mineta K."/>
            <person name="Ogasawara M."/>
            <person name="Sasakura Y."/>
            <person name="Shoguchi E."/>
            <person name="Ueno K."/>
            <person name="Yamada L."/>
            <person name="Matsumoto J."/>
            <person name="Wasserscheid J."/>
            <person name="Dewar K."/>
            <person name="Wiley G.B."/>
            <person name="Macmil S.L."/>
            <person name="Roe B.A."/>
            <person name="Zeller R.W."/>
            <person name="Hastings K.E."/>
            <person name="Lemaire P."/>
            <person name="Lindquist E."/>
            <person name="Endo T."/>
            <person name="Hotta K."/>
            <person name="Inaba K."/>
        </authorList>
    </citation>
    <scope>NUCLEOTIDE SEQUENCE [LARGE SCALE GENOMIC DNA]</scope>
    <source>
        <strain evidence="2">wild type</strain>
    </source>
</reference>
<proteinExistence type="predicted"/>
<evidence type="ECO:0000256" key="1">
    <source>
        <dbReference type="SAM" id="SignalP"/>
    </source>
</evidence>
<sequence length="116" mass="12729">MNKILISVAVLAVFLAYCEAMPLFQGEPKERAKRGVWDTITGTFHNIDPSQIPAKAALYKDHLLEFMRQHHLKQSFANLGRAGMELTRTSVAKLHRLLNGNAAPVVIAGPVGPNTP</sequence>
<accession>F6PUN1</accession>
<evidence type="ECO:0000313" key="3">
    <source>
        <dbReference type="Proteomes" id="UP000008144"/>
    </source>
</evidence>
<dbReference type="KEGG" id="cin:101242656"/>
<name>F6PUN1_CIOIN</name>
<dbReference type="GeneID" id="101242656"/>
<dbReference type="HOGENOM" id="CLU_2108152_0_0_1"/>
<feature type="chain" id="PRO_5014089856" evidence="1">
    <location>
        <begin position="21"/>
        <end position="116"/>
    </location>
</feature>
<gene>
    <name evidence="2" type="primary">LOC101242656</name>
</gene>
<reference evidence="3" key="1">
    <citation type="journal article" date="2002" name="Science">
        <title>The draft genome of Ciona intestinalis: insights into chordate and vertebrate origins.</title>
        <authorList>
            <person name="Dehal P."/>
            <person name="Satou Y."/>
            <person name="Campbell R.K."/>
            <person name="Chapman J."/>
            <person name="Degnan B."/>
            <person name="De Tomaso A."/>
            <person name="Davidson B."/>
            <person name="Di Gregorio A."/>
            <person name="Gelpke M."/>
            <person name="Goodstein D.M."/>
            <person name="Harafuji N."/>
            <person name="Hastings K.E."/>
            <person name="Ho I."/>
            <person name="Hotta K."/>
            <person name="Huang W."/>
            <person name="Kawashima T."/>
            <person name="Lemaire P."/>
            <person name="Martinez D."/>
            <person name="Meinertzhagen I.A."/>
            <person name="Necula S."/>
            <person name="Nonaka M."/>
            <person name="Putnam N."/>
            <person name="Rash S."/>
            <person name="Saiga H."/>
            <person name="Satake M."/>
            <person name="Terry A."/>
            <person name="Yamada L."/>
            <person name="Wang H.G."/>
            <person name="Awazu S."/>
            <person name="Azumi K."/>
            <person name="Boore J."/>
            <person name="Branno M."/>
            <person name="Chin-Bow S."/>
            <person name="DeSantis R."/>
            <person name="Doyle S."/>
            <person name="Francino P."/>
            <person name="Keys D.N."/>
            <person name="Haga S."/>
            <person name="Hayashi H."/>
            <person name="Hino K."/>
            <person name="Imai K.S."/>
            <person name="Inaba K."/>
            <person name="Kano S."/>
            <person name="Kobayashi K."/>
            <person name="Kobayashi M."/>
            <person name="Lee B.I."/>
            <person name="Makabe K.W."/>
            <person name="Manohar C."/>
            <person name="Matassi G."/>
            <person name="Medina M."/>
            <person name="Mochizuki Y."/>
            <person name="Mount S."/>
            <person name="Morishita T."/>
            <person name="Miura S."/>
            <person name="Nakayama A."/>
            <person name="Nishizaka S."/>
            <person name="Nomoto H."/>
            <person name="Ohta F."/>
            <person name="Oishi K."/>
            <person name="Rigoutsos I."/>
            <person name="Sano M."/>
            <person name="Sasaki A."/>
            <person name="Sasakura Y."/>
            <person name="Shoguchi E."/>
            <person name="Shin-i T."/>
            <person name="Spagnuolo A."/>
            <person name="Stainier D."/>
            <person name="Suzuki M.M."/>
            <person name="Tassy O."/>
            <person name="Takatori N."/>
            <person name="Tokuoka M."/>
            <person name="Yagi K."/>
            <person name="Yoshizaki F."/>
            <person name="Wada S."/>
            <person name="Zhang C."/>
            <person name="Hyatt P.D."/>
            <person name="Larimer F."/>
            <person name="Detter C."/>
            <person name="Doggett N."/>
            <person name="Glavina T."/>
            <person name="Hawkins T."/>
            <person name="Richardson P."/>
            <person name="Lucas S."/>
            <person name="Kohara Y."/>
            <person name="Levine M."/>
            <person name="Satoh N."/>
            <person name="Rokhsar D.S."/>
        </authorList>
    </citation>
    <scope>NUCLEOTIDE SEQUENCE [LARGE SCALE GENOMIC DNA]</scope>
</reference>
<dbReference type="EMBL" id="EAAA01003001">
    <property type="status" value="NOT_ANNOTATED_CDS"/>
    <property type="molecule type" value="Genomic_DNA"/>
</dbReference>
<dbReference type="RefSeq" id="XP_004226471.1">
    <property type="nucleotide sequence ID" value="XM_004226423.4"/>
</dbReference>
<dbReference type="Proteomes" id="UP000008144">
    <property type="component" value="Chromosome 9"/>
</dbReference>
<dbReference type="AlphaFoldDB" id="F6PUN1"/>
<keyword evidence="1" id="KW-0732">Signal</keyword>
<reference evidence="2" key="4">
    <citation type="submission" date="2025-09" db="UniProtKB">
        <authorList>
            <consortium name="Ensembl"/>
        </authorList>
    </citation>
    <scope>IDENTIFICATION</scope>
</reference>
<keyword evidence="3" id="KW-1185">Reference proteome</keyword>